<dbReference type="InterPro" id="IPR032828">
    <property type="entry name" value="PolyA_RNA-bd"/>
</dbReference>
<dbReference type="PROSITE" id="PS51831">
    <property type="entry name" value="HD"/>
    <property type="match status" value="1"/>
</dbReference>
<dbReference type="GO" id="GO:0005524">
    <property type="term" value="F:ATP binding"/>
    <property type="evidence" value="ECO:0007669"/>
    <property type="project" value="UniProtKB-UniRule"/>
</dbReference>
<keyword evidence="2 12" id="KW-0808">Transferase</keyword>
<comment type="domain">
    <text evidence="12">Comprises two domains: an N-terminal domain containing the nucleotidyltransferase activity and a C-terminal HD domain associated with both phosphodiesterase and phosphatase activities.</text>
</comment>
<dbReference type="HAMAP" id="MF_01261">
    <property type="entry name" value="CCA_bact_type1"/>
    <property type="match status" value="1"/>
</dbReference>
<keyword evidence="12" id="KW-0511">Multifunctional enzyme</keyword>
<sequence>MNIYLVGGAVRDRLLDYPVFERDWLVVGAKPEDMLAQGYKPVGKDFPVFLHPQTHDEYALARTERKTAPGYKGFAVDANPTVTLEEDLLRRDLTINAMAIGEDGILVDPYQGQADLQNRILRHVSPAFNEDPVRILRVARFAARYGHLGFTVADETRQLMRDMVSSGEVDHLVAERVWAELNKALCEATPAAFFQTLRDCGALAVIFPEIEALYGVPQPAKYHPEIDTGVHCLMALTQAAKLSNKPEVRLAALLHDLGKALTKPEYWPSHHGHEGKGLPVLEKFCQRLRVPKAVKIFCAHVMEYHTHCHRVFELRSDTLVDMLQVIGVFKPDNQLEDFLLACEADARGRTGFENCDYPQANYIKSAAQVALAVDTQQILQSDLQGAQIGAAIQKLRSQAVHAFKQQYASNQA</sequence>
<dbReference type="GO" id="GO:0042245">
    <property type="term" value="P:RNA repair"/>
    <property type="evidence" value="ECO:0007669"/>
    <property type="project" value="UniProtKB-KW"/>
</dbReference>
<dbReference type="EC" id="3.1.4.-" evidence="12"/>
<dbReference type="STRING" id="980561.A1359_20470"/>
<feature type="binding site" evidence="12">
    <location>
        <position position="11"/>
    </location>
    <ligand>
        <name>CTP</name>
        <dbReference type="ChEBI" id="CHEBI:37563"/>
    </ligand>
</feature>
<comment type="subunit">
    <text evidence="12">Monomer. Can also form homodimers and oligomers.</text>
</comment>
<keyword evidence="15" id="KW-1185">Reference proteome</keyword>
<dbReference type="InterPro" id="IPR002646">
    <property type="entry name" value="PolA_pol_head_dom"/>
</dbReference>
<dbReference type="Gene3D" id="3.30.460.10">
    <property type="entry name" value="Beta Polymerase, domain 2"/>
    <property type="match status" value="1"/>
</dbReference>
<dbReference type="Pfam" id="PF01743">
    <property type="entry name" value="PolyA_pol"/>
    <property type="match status" value="1"/>
</dbReference>
<dbReference type="PANTHER" id="PTHR47545">
    <property type="entry name" value="MULTIFUNCTIONAL CCA PROTEIN"/>
    <property type="match status" value="1"/>
</dbReference>
<feature type="binding site" evidence="12">
    <location>
        <position position="137"/>
    </location>
    <ligand>
        <name>ATP</name>
        <dbReference type="ChEBI" id="CHEBI:30616"/>
    </ligand>
</feature>
<dbReference type="HAMAP" id="MF_01262">
    <property type="entry name" value="CCA_bact_type2"/>
    <property type="match status" value="1"/>
</dbReference>
<protein>
    <recommendedName>
        <fullName evidence="12">Multifunctional CCA protein</fullName>
    </recommendedName>
    <domain>
        <recommendedName>
            <fullName evidence="12">CCA-adding enzyme</fullName>
            <ecNumber evidence="12">2.7.7.72</ecNumber>
        </recommendedName>
        <alternativeName>
            <fullName evidence="12">CCA tRNA nucleotidyltransferase</fullName>
        </alternativeName>
        <alternativeName>
            <fullName evidence="12">tRNA CCA-pyrophosphorylase</fullName>
        </alternativeName>
        <alternativeName>
            <fullName evidence="12">tRNA adenylyl-/cytidylyl-transferase</fullName>
        </alternativeName>
        <alternativeName>
            <fullName evidence="12">tRNA nucleotidyltransferase</fullName>
        </alternativeName>
        <alternativeName>
            <fullName evidence="12">tRNA-NT</fullName>
        </alternativeName>
    </domain>
    <domain>
        <recommendedName>
            <fullName evidence="12">2'-nucleotidase</fullName>
            <ecNumber evidence="12">3.1.3.-</ecNumber>
        </recommendedName>
    </domain>
    <domain>
        <recommendedName>
            <fullName evidence="12">2',3'-cyclic phosphodiesterase</fullName>
            <ecNumber evidence="12">3.1.4.-</ecNumber>
        </recommendedName>
    </domain>
    <domain>
        <recommendedName>
            <fullName evidence="12">Phosphatase</fullName>
        </recommendedName>
    </domain>
</protein>
<dbReference type="InterPro" id="IPR003607">
    <property type="entry name" value="HD/PDEase_dom"/>
</dbReference>
<evidence type="ECO:0000256" key="9">
    <source>
        <dbReference type="ARBA" id="ARBA00022840"/>
    </source>
</evidence>
<dbReference type="InterPro" id="IPR043519">
    <property type="entry name" value="NT_sf"/>
</dbReference>
<keyword evidence="10 12" id="KW-0460">Magnesium</keyword>
<feature type="binding site" evidence="12">
    <location>
        <position position="91"/>
    </location>
    <ligand>
        <name>CTP</name>
        <dbReference type="ChEBI" id="CHEBI:37563"/>
    </ligand>
</feature>
<keyword evidence="11 12" id="KW-0694">RNA-binding</keyword>
<dbReference type="Pfam" id="PF01966">
    <property type="entry name" value="HD"/>
    <property type="match status" value="1"/>
</dbReference>
<evidence type="ECO:0000256" key="2">
    <source>
        <dbReference type="ARBA" id="ARBA00022679"/>
    </source>
</evidence>
<dbReference type="SMART" id="SM00471">
    <property type="entry name" value="HDc"/>
    <property type="match status" value="1"/>
</dbReference>
<evidence type="ECO:0000256" key="4">
    <source>
        <dbReference type="ARBA" id="ARBA00022695"/>
    </source>
</evidence>
<dbReference type="Proteomes" id="UP000078476">
    <property type="component" value="Unassembled WGS sequence"/>
</dbReference>
<comment type="similarity">
    <text evidence="12">Belongs to the tRNA nucleotidyltransferase/poly(A) polymerase family. Bacterial CCA-adding enzyme type 1 subfamily.</text>
</comment>
<feature type="binding site" evidence="12">
    <location>
        <position position="11"/>
    </location>
    <ligand>
        <name>ATP</name>
        <dbReference type="ChEBI" id="CHEBI:30616"/>
    </ligand>
</feature>
<keyword evidence="8 12" id="KW-0378">Hydrolase</keyword>
<evidence type="ECO:0000256" key="12">
    <source>
        <dbReference type="HAMAP-Rule" id="MF_01261"/>
    </source>
</evidence>
<dbReference type="InterPro" id="IPR012006">
    <property type="entry name" value="CCA_bact"/>
</dbReference>
<dbReference type="GO" id="GO:0160016">
    <property type="term" value="F:CCACCA tRNA nucleotidyltransferase activity"/>
    <property type="evidence" value="ECO:0007669"/>
    <property type="project" value="RHEA"/>
</dbReference>
<dbReference type="GO" id="GO:0000049">
    <property type="term" value="F:tRNA binding"/>
    <property type="evidence" value="ECO:0007669"/>
    <property type="project" value="UniProtKB-UniRule"/>
</dbReference>
<dbReference type="AlphaFoldDB" id="A0A177NRV9"/>
<dbReference type="GO" id="GO:0000287">
    <property type="term" value="F:magnesium ion binding"/>
    <property type="evidence" value="ECO:0007669"/>
    <property type="project" value="UniProtKB-UniRule"/>
</dbReference>
<dbReference type="InterPro" id="IPR006674">
    <property type="entry name" value="HD_domain"/>
</dbReference>
<feature type="binding site" evidence="12">
    <location>
        <position position="140"/>
    </location>
    <ligand>
        <name>CTP</name>
        <dbReference type="ChEBI" id="CHEBI:37563"/>
    </ligand>
</feature>
<comment type="caution">
    <text evidence="14">The sequence shown here is derived from an EMBL/GenBank/DDBJ whole genome shotgun (WGS) entry which is preliminary data.</text>
</comment>
<dbReference type="SUPFAM" id="SSF81891">
    <property type="entry name" value="Poly A polymerase C-terminal region-like"/>
    <property type="match status" value="1"/>
</dbReference>
<keyword evidence="1 12" id="KW-0533">Nickel</keyword>
<dbReference type="GO" id="GO:0004810">
    <property type="term" value="F:CCA tRNA nucleotidyltransferase activity"/>
    <property type="evidence" value="ECO:0007669"/>
    <property type="project" value="UniProtKB-UniRule"/>
</dbReference>
<dbReference type="Gene3D" id="1.10.3090.10">
    <property type="entry name" value="cca-adding enzyme, domain 2"/>
    <property type="match status" value="1"/>
</dbReference>
<dbReference type="CDD" id="cd00077">
    <property type="entry name" value="HDc"/>
    <property type="match status" value="1"/>
</dbReference>
<comment type="catalytic activity">
    <reaction evidence="12">
        <text>a tRNA with a 3' CCA end + 2 CTP + ATP = a tRNA with a 3' CCACCA end + 3 diphosphate</text>
        <dbReference type="Rhea" id="RHEA:76235"/>
        <dbReference type="Rhea" id="RHEA-COMP:10468"/>
        <dbReference type="Rhea" id="RHEA-COMP:18655"/>
        <dbReference type="ChEBI" id="CHEBI:30616"/>
        <dbReference type="ChEBI" id="CHEBI:33019"/>
        <dbReference type="ChEBI" id="CHEBI:37563"/>
        <dbReference type="ChEBI" id="CHEBI:83071"/>
        <dbReference type="ChEBI" id="CHEBI:195187"/>
    </reaction>
</comment>
<evidence type="ECO:0000313" key="14">
    <source>
        <dbReference type="EMBL" id="OAI20817.1"/>
    </source>
</evidence>
<dbReference type="EC" id="3.1.3.-" evidence="12"/>
<evidence type="ECO:0000256" key="5">
    <source>
        <dbReference type="ARBA" id="ARBA00022723"/>
    </source>
</evidence>
<dbReference type="NCBIfam" id="NF008137">
    <property type="entry name" value="PRK10885.1"/>
    <property type="match status" value="1"/>
</dbReference>
<gene>
    <name evidence="12 14" type="primary">cca</name>
    <name evidence="14" type="ORF">A1359_20470</name>
</gene>
<feature type="binding site" evidence="12">
    <location>
        <position position="8"/>
    </location>
    <ligand>
        <name>ATP</name>
        <dbReference type="ChEBI" id="CHEBI:30616"/>
    </ligand>
</feature>
<dbReference type="GO" id="GO:0001680">
    <property type="term" value="P:tRNA 3'-terminal CCA addition"/>
    <property type="evidence" value="ECO:0007669"/>
    <property type="project" value="UniProtKB-UniRule"/>
</dbReference>
<dbReference type="EMBL" id="LUUI01000029">
    <property type="protein sequence ID" value="OAI20817.1"/>
    <property type="molecule type" value="Genomic_DNA"/>
</dbReference>
<feature type="binding site" evidence="12">
    <location>
        <position position="8"/>
    </location>
    <ligand>
        <name>CTP</name>
        <dbReference type="ChEBI" id="CHEBI:37563"/>
    </ligand>
</feature>
<dbReference type="PIRSF" id="PIRSF000813">
    <property type="entry name" value="CCA_bact"/>
    <property type="match status" value="1"/>
</dbReference>
<keyword evidence="3 12" id="KW-0819">tRNA processing</keyword>
<organism evidence="14 15">
    <name type="scientific">Methylomonas lenta</name>
    <dbReference type="NCBI Taxonomy" id="980561"/>
    <lineage>
        <taxon>Bacteria</taxon>
        <taxon>Pseudomonadati</taxon>
        <taxon>Pseudomonadota</taxon>
        <taxon>Gammaproteobacteria</taxon>
        <taxon>Methylococcales</taxon>
        <taxon>Methylococcaceae</taxon>
        <taxon>Methylomonas</taxon>
    </lineage>
</organism>
<feature type="binding site" evidence="12">
    <location>
        <position position="91"/>
    </location>
    <ligand>
        <name>ATP</name>
        <dbReference type="ChEBI" id="CHEBI:30616"/>
    </ligand>
</feature>
<evidence type="ECO:0000256" key="1">
    <source>
        <dbReference type="ARBA" id="ARBA00022596"/>
    </source>
</evidence>
<evidence type="ECO:0000256" key="11">
    <source>
        <dbReference type="ARBA" id="ARBA00022884"/>
    </source>
</evidence>
<evidence type="ECO:0000256" key="8">
    <source>
        <dbReference type="ARBA" id="ARBA00022801"/>
    </source>
</evidence>
<dbReference type="OrthoDB" id="9805698at2"/>
<comment type="function">
    <text evidence="12">Catalyzes the addition and repair of the essential 3'-terminal CCA sequence in tRNAs without using a nucleic acid template. Adds these three nucleotides in the order of C, C, and A to the tRNA nucleotide-73, using CTP and ATP as substrates and producing inorganic pyrophosphate. tRNA 3'-terminal CCA addition is required both for tRNA processing and repair. Also involved in tRNA surveillance by mediating tandem CCA addition to generate a CCACCA at the 3' terminus of unstable tRNAs. While stable tRNAs receive only 3'-terminal CCA, unstable tRNAs are marked with CCACCA and rapidly degraded.</text>
</comment>
<keyword evidence="9 12" id="KW-0067">ATP-binding</keyword>
<evidence type="ECO:0000259" key="13">
    <source>
        <dbReference type="PROSITE" id="PS51831"/>
    </source>
</evidence>
<evidence type="ECO:0000256" key="3">
    <source>
        <dbReference type="ARBA" id="ARBA00022694"/>
    </source>
</evidence>
<dbReference type="InterPro" id="IPR050124">
    <property type="entry name" value="tRNA_CCA-adding_enzyme"/>
</dbReference>
<evidence type="ECO:0000256" key="7">
    <source>
        <dbReference type="ARBA" id="ARBA00022800"/>
    </source>
</evidence>
<feature type="binding site" evidence="12">
    <location>
        <position position="140"/>
    </location>
    <ligand>
        <name>ATP</name>
        <dbReference type="ChEBI" id="CHEBI:30616"/>
    </ligand>
</feature>
<keyword evidence="6 12" id="KW-0547">Nucleotide-binding</keyword>
<comment type="cofactor">
    <cofactor evidence="12">
        <name>Mg(2+)</name>
        <dbReference type="ChEBI" id="CHEBI:18420"/>
    </cofactor>
    <text evidence="12">Magnesium is required for nucleotidyltransferase activity.</text>
</comment>
<keyword evidence="5 12" id="KW-0479">Metal-binding</keyword>
<dbReference type="PANTHER" id="PTHR47545:SF1">
    <property type="entry name" value="MULTIFUNCTIONAL CCA PROTEIN"/>
    <property type="match status" value="1"/>
</dbReference>
<feature type="domain" description="HD" evidence="13">
    <location>
        <begin position="228"/>
        <end position="329"/>
    </location>
</feature>
<dbReference type="GO" id="GO:0016791">
    <property type="term" value="F:phosphatase activity"/>
    <property type="evidence" value="ECO:0007669"/>
    <property type="project" value="UniProtKB-UniRule"/>
</dbReference>
<dbReference type="GO" id="GO:0004112">
    <property type="term" value="F:cyclic-nucleotide phosphodiesterase activity"/>
    <property type="evidence" value="ECO:0007669"/>
    <property type="project" value="UniProtKB-UniRule"/>
</dbReference>
<keyword evidence="7 12" id="KW-0692">RNA repair</keyword>
<reference evidence="14 15" key="1">
    <citation type="submission" date="2016-03" db="EMBL/GenBank/DDBJ databases">
        <authorList>
            <person name="Ploux O."/>
        </authorList>
    </citation>
    <scope>NUCLEOTIDE SEQUENCE [LARGE SCALE GENOMIC DNA]</scope>
    <source>
        <strain evidence="14 15">R-45370</strain>
    </source>
</reference>
<feature type="binding site" evidence="12">
    <location>
        <position position="21"/>
    </location>
    <ligand>
        <name>Mg(2+)</name>
        <dbReference type="ChEBI" id="CHEBI:18420"/>
    </ligand>
</feature>
<proteinExistence type="inferred from homology"/>
<name>A0A177NRV9_9GAMM</name>
<comment type="catalytic activity">
    <reaction evidence="12">
        <text>a tRNA precursor + 2 CTP + ATP = a tRNA with a 3' CCA end + 3 diphosphate</text>
        <dbReference type="Rhea" id="RHEA:14433"/>
        <dbReference type="Rhea" id="RHEA-COMP:10465"/>
        <dbReference type="Rhea" id="RHEA-COMP:10468"/>
        <dbReference type="ChEBI" id="CHEBI:30616"/>
        <dbReference type="ChEBI" id="CHEBI:33019"/>
        <dbReference type="ChEBI" id="CHEBI:37563"/>
        <dbReference type="ChEBI" id="CHEBI:74896"/>
        <dbReference type="ChEBI" id="CHEBI:83071"/>
        <dbReference type="EC" id="2.7.7.72"/>
    </reaction>
</comment>
<accession>A0A177NRV9</accession>
<dbReference type="EC" id="2.7.7.72" evidence="12"/>
<dbReference type="RefSeq" id="WP_066977364.1">
    <property type="nucleotide sequence ID" value="NZ_LUUI01000029.1"/>
</dbReference>
<comment type="miscellaneous">
    <text evidence="12">A single active site specifically recognizes both ATP and CTP and is responsible for their addition.</text>
</comment>
<dbReference type="Pfam" id="PF12627">
    <property type="entry name" value="PolyA_pol_RNAbd"/>
    <property type="match status" value="1"/>
</dbReference>
<dbReference type="SUPFAM" id="SSF81301">
    <property type="entry name" value="Nucleotidyltransferase"/>
    <property type="match status" value="1"/>
</dbReference>
<evidence type="ECO:0000313" key="15">
    <source>
        <dbReference type="Proteomes" id="UP000078476"/>
    </source>
</evidence>
<feature type="binding site" evidence="12">
    <location>
        <position position="137"/>
    </location>
    <ligand>
        <name>CTP</name>
        <dbReference type="ChEBI" id="CHEBI:37563"/>
    </ligand>
</feature>
<evidence type="ECO:0000256" key="10">
    <source>
        <dbReference type="ARBA" id="ARBA00022842"/>
    </source>
</evidence>
<comment type="cofactor">
    <cofactor evidence="12">
        <name>Ni(2+)</name>
        <dbReference type="ChEBI" id="CHEBI:49786"/>
    </cofactor>
    <text evidence="12">Nickel for phosphatase activity.</text>
</comment>
<feature type="binding site" evidence="12">
    <location>
        <position position="23"/>
    </location>
    <ligand>
        <name>Mg(2+)</name>
        <dbReference type="ChEBI" id="CHEBI:18420"/>
    </ligand>
</feature>
<evidence type="ECO:0000256" key="6">
    <source>
        <dbReference type="ARBA" id="ARBA00022741"/>
    </source>
</evidence>
<keyword evidence="4 12" id="KW-0548">Nucleotidyltransferase</keyword>